<dbReference type="Gene3D" id="3.30.240.20">
    <property type="entry name" value="bsu07140 like domains"/>
    <property type="match status" value="2"/>
</dbReference>
<feature type="transmembrane region" description="Helical" evidence="7">
    <location>
        <begin position="60"/>
        <end position="82"/>
    </location>
</feature>
<evidence type="ECO:0000256" key="2">
    <source>
        <dbReference type="ARBA" id="ARBA00006448"/>
    </source>
</evidence>
<evidence type="ECO:0000256" key="5">
    <source>
        <dbReference type="ARBA" id="ARBA00022989"/>
    </source>
</evidence>
<evidence type="ECO:0000256" key="3">
    <source>
        <dbReference type="ARBA" id="ARBA00022475"/>
    </source>
</evidence>
<feature type="transmembrane region" description="Helical" evidence="7">
    <location>
        <begin position="34"/>
        <end position="54"/>
    </location>
</feature>
<proteinExistence type="inferred from homology"/>
<dbReference type="InterPro" id="IPR007353">
    <property type="entry name" value="DUF421"/>
</dbReference>
<evidence type="ECO:0000256" key="4">
    <source>
        <dbReference type="ARBA" id="ARBA00022692"/>
    </source>
</evidence>
<dbReference type="PANTHER" id="PTHR34582">
    <property type="entry name" value="UPF0702 TRANSMEMBRANE PROTEIN YCAP"/>
    <property type="match status" value="1"/>
</dbReference>
<evidence type="ECO:0000256" key="1">
    <source>
        <dbReference type="ARBA" id="ARBA00004651"/>
    </source>
</evidence>
<keyword evidence="6 7" id="KW-0472">Membrane</keyword>
<organism evidence="9 10">
    <name type="scientific">Salipaludibacillus aurantiacus</name>
    <dbReference type="NCBI Taxonomy" id="1601833"/>
    <lineage>
        <taxon>Bacteria</taxon>
        <taxon>Bacillati</taxon>
        <taxon>Bacillota</taxon>
        <taxon>Bacilli</taxon>
        <taxon>Bacillales</taxon>
        <taxon>Bacillaceae</taxon>
    </lineage>
</organism>
<evidence type="ECO:0000259" key="8">
    <source>
        <dbReference type="Pfam" id="PF04239"/>
    </source>
</evidence>
<keyword evidence="4 7" id="KW-0812">Transmembrane</keyword>
<dbReference type="EMBL" id="FOGT01000001">
    <property type="protein sequence ID" value="SER46051.1"/>
    <property type="molecule type" value="Genomic_DNA"/>
</dbReference>
<dbReference type="AlphaFoldDB" id="A0A1H9PD16"/>
<feature type="transmembrane region" description="Helical" evidence="7">
    <location>
        <begin position="6"/>
        <end position="27"/>
    </location>
</feature>
<sequence>MMEEIIRIILRVLTILPLLLIVTMYMGKRAIGQLPLFDFLIIITLASVTGADIADPDIEHLHTIVAILVIALLQRIVSYFIIKKRWFGHFMTFEPTVVIENGVLILKNIEQIRYSIDNILQMLREKDVFDMSTVKLGIVEANGKLTVYRNPENSLVTLEDIYTPKRASNLAYPVMMEGKVYTNILKGLGLNTAWLHNELKKKGISQPEEVVFASVNEDKELHVSLKNTDLKGPPLQH</sequence>
<dbReference type="RefSeq" id="WP_342739409.1">
    <property type="nucleotide sequence ID" value="NZ_FOGT01000001.1"/>
</dbReference>
<dbReference type="Proteomes" id="UP000198571">
    <property type="component" value="Unassembled WGS sequence"/>
</dbReference>
<reference evidence="10" key="1">
    <citation type="submission" date="2016-10" db="EMBL/GenBank/DDBJ databases">
        <authorList>
            <person name="Varghese N."/>
            <person name="Submissions S."/>
        </authorList>
    </citation>
    <scope>NUCLEOTIDE SEQUENCE [LARGE SCALE GENOMIC DNA]</scope>
    <source>
        <strain evidence="10">S9</strain>
    </source>
</reference>
<dbReference type="GO" id="GO:0005886">
    <property type="term" value="C:plasma membrane"/>
    <property type="evidence" value="ECO:0007669"/>
    <property type="project" value="UniProtKB-SubCell"/>
</dbReference>
<feature type="domain" description="YetF C-terminal" evidence="8">
    <location>
        <begin position="83"/>
        <end position="216"/>
    </location>
</feature>
<keyword evidence="10" id="KW-1185">Reference proteome</keyword>
<evidence type="ECO:0000256" key="7">
    <source>
        <dbReference type="SAM" id="Phobius"/>
    </source>
</evidence>
<name>A0A1H9PD16_9BACI</name>
<keyword evidence="5 7" id="KW-1133">Transmembrane helix</keyword>
<dbReference type="InterPro" id="IPR023090">
    <property type="entry name" value="UPF0702_alpha/beta_dom_sf"/>
</dbReference>
<dbReference type="PANTHER" id="PTHR34582:SF6">
    <property type="entry name" value="UPF0702 TRANSMEMBRANE PROTEIN YCAP"/>
    <property type="match status" value="1"/>
</dbReference>
<protein>
    <submittedName>
        <fullName evidence="9">Uncharacterized membrane protein YcaP, DUF421 family</fullName>
    </submittedName>
</protein>
<gene>
    <name evidence="9" type="ORF">SAMN05518684_101251</name>
</gene>
<evidence type="ECO:0000313" key="9">
    <source>
        <dbReference type="EMBL" id="SER46051.1"/>
    </source>
</evidence>
<comment type="similarity">
    <text evidence="2">Belongs to the UPF0702 family.</text>
</comment>
<accession>A0A1H9PD16</accession>
<evidence type="ECO:0000256" key="6">
    <source>
        <dbReference type="ARBA" id="ARBA00023136"/>
    </source>
</evidence>
<dbReference type="STRING" id="1601833.SAMN05518684_101251"/>
<dbReference type="Pfam" id="PF04239">
    <property type="entry name" value="DUF421"/>
    <property type="match status" value="1"/>
</dbReference>
<keyword evidence="3" id="KW-1003">Cell membrane</keyword>
<comment type="subcellular location">
    <subcellularLocation>
        <location evidence="1">Cell membrane</location>
        <topology evidence="1">Multi-pass membrane protein</topology>
    </subcellularLocation>
</comment>
<evidence type="ECO:0000313" key="10">
    <source>
        <dbReference type="Proteomes" id="UP000198571"/>
    </source>
</evidence>